<evidence type="ECO:0000313" key="3">
    <source>
        <dbReference type="Proteomes" id="UP001321543"/>
    </source>
</evidence>
<keyword evidence="1" id="KW-1133">Transmembrane helix</keyword>
<proteinExistence type="predicted"/>
<reference evidence="3" key="1">
    <citation type="journal article" date="2019" name="Int. J. Syst. Evol. Microbiol.">
        <title>The Global Catalogue of Microorganisms (GCM) 10K type strain sequencing project: providing services to taxonomists for standard genome sequencing and annotation.</title>
        <authorList>
            <consortium name="The Broad Institute Genomics Platform"/>
            <consortium name="The Broad Institute Genome Sequencing Center for Infectious Disease"/>
            <person name="Wu L."/>
            <person name="Ma J."/>
        </authorList>
    </citation>
    <scope>NUCLEOTIDE SEQUENCE [LARGE SCALE GENOMIC DNA]</scope>
    <source>
        <strain evidence="3">NBRC 106310</strain>
    </source>
</reference>
<evidence type="ECO:0000256" key="1">
    <source>
        <dbReference type="SAM" id="Phobius"/>
    </source>
</evidence>
<organism evidence="2 3">
    <name type="scientific">Microbacterium suwonense</name>
    <dbReference type="NCBI Taxonomy" id="683047"/>
    <lineage>
        <taxon>Bacteria</taxon>
        <taxon>Bacillati</taxon>
        <taxon>Actinomycetota</taxon>
        <taxon>Actinomycetes</taxon>
        <taxon>Micrococcales</taxon>
        <taxon>Microbacteriaceae</taxon>
        <taxon>Microbacterium</taxon>
    </lineage>
</organism>
<keyword evidence="1" id="KW-0472">Membrane</keyword>
<keyword evidence="3" id="KW-1185">Reference proteome</keyword>
<accession>A0ABN6X8A5</accession>
<name>A0ABN6X8A5_9MICO</name>
<sequence>MAGQRTSGWQKAGRAVTGTMSVLTKLYGLLLVVVGIVATGLGAAAGGWWAGLLLIAYGVYLILPGWKLVIW</sequence>
<dbReference type="EMBL" id="AP027728">
    <property type="protein sequence ID" value="BDZ39616.1"/>
    <property type="molecule type" value="Genomic_DNA"/>
</dbReference>
<evidence type="ECO:0000313" key="2">
    <source>
        <dbReference type="EMBL" id="BDZ39616.1"/>
    </source>
</evidence>
<keyword evidence="1" id="KW-0812">Transmembrane</keyword>
<gene>
    <name evidence="2" type="ORF">GCM10025863_22300</name>
</gene>
<feature type="transmembrane region" description="Helical" evidence="1">
    <location>
        <begin position="48"/>
        <end position="70"/>
    </location>
</feature>
<protein>
    <submittedName>
        <fullName evidence="2">Uncharacterized protein</fullName>
    </submittedName>
</protein>
<dbReference type="Proteomes" id="UP001321543">
    <property type="component" value="Chromosome"/>
</dbReference>
<feature type="transmembrane region" description="Helical" evidence="1">
    <location>
        <begin position="21"/>
        <end position="42"/>
    </location>
</feature>